<dbReference type="InterPro" id="IPR018060">
    <property type="entry name" value="HTH_AraC"/>
</dbReference>
<dbReference type="Gene3D" id="1.10.10.60">
    <property type="entry name" value="Homeodomain-like"/>
    <property type="match status" value="2"/>
</dbReference>
<dbReference type="CDD" id="cd03138">
    <property type="entry name" value="GATase1_AraC_2"/>
    <property type="match status" value="1"/>
</dbReference>
<evidence type="ECO:0000313" key="6">
    <source>
        <dbReference type="Proteomes" id="UP001595476"/>
    </source>
</evidence>
<dbReference type="RefSeq" id="WP_386718420.1">
    <property type="nucleotide sequence ID" value="NZ_JBHRSZ010000002.1"/>
</dbReference>
<dbReference type="PRINTS" id="PR00032">
    <property type="entry name" value="HTHARAC"/>
</dbReference>
<dbReference type="SMART" id="SM00342">
    <property type="entry name" value="HTH_ARAC"/>
    <property type="match status" value="1"/>
</dbReference>
<dbReference type="Gene3D" id="3.40.50.880">
    <property type="match status" value="1"/>
</dbReference>
<evidence type="ECO:0000256" key="1">
    <source>
        <dbReference type="ARBA" id="ARBA00023015"/>
    </source>
</evidence>
<gene>
    <name evidence="5" type="ORF">ACFOEK_07425</name>
</gene>
<dbReference type="EMBL" id="JBHRSZ010000002">
    <property type="protein sequence ID" value="MFC3150853.1"/>
    <property type="molecule type" value="Genomic_DNA"/>
</dbReference>
<dbReference type="PROSITE" id="PS00041">
    <property type="entry name" value="HTH_ARAC_FAMILY_1"/>
    <property type="match status" value="1"/>
</dbReference>
<accession>A0ABV7HDV1</accession>
<keyword evidence="2" id="KW-0238">DNA-binding</keyword>
<evidence type="ECO:0000259" key="4">
    <source>
        <dbReference type="PROSITE" id="PS01124"/>
    </source>
</evidence>
<evidence type="ECO:0000256" key="3">
    <source>
        <dbReference type="ARBA" id="ARBA00023163"/>
    </source>
</evidence>
<keyword evidence="6" id="KW-1185">Reference proteome</keyword>
<protein>
    <submittedName>
        <fullName evidence="5">GlxA family transcriptional regulator</fullName>
    </submittedName>
</protein>
<keyword evidence="1" id="KW-0805">Transcription regulation</keyword>
<dbReference type="SUPFAM" id="SSF46689">
    <property type="entry name" value="Homeodomain-like"/>
    <property type="match status" value="2"/>
</dbReference>
<dbReference type="InterPro" id="IPR029062">
    <property type="entry name" value="Class_I_gatase-like"/>
</dbReference>
<dbReference type="Pfam" id="PF01965">
    <property type="entry name" value="DJ-1_PfpI"/>
    <property type="match status" value="1"/>
</dbReference>
<dbReference type="InterPro" id="IPR018062">
    <property type="entry name" value="HTH_AraC-typ_CS"/>
</dbReference>
<dbReference type="Pfam" id="PF12833">
    <property type="entry name" value="HTH_18"/>
    <property type="match status" value="1"/>
</dbReference>
<name>A0ABV7HDV1_9GAMM</name>
<dbReference type="InterPro" id="IPR002818">
    <property type="entry name" value="DJ-1/PfpI"/>
</dbReference>
<dbReference type="PROSITE" id="PS01124">
    <property type="entry name" value="HTH_ARAC_FAMILY_2"/>
    <property type="match status" value="1"/>
</dbReference>
<proteinExistence type="predicted"/>
<evidence type="ECO:0000313" key="5">
    <source>
        <dbReference type="EMBL" id="MFC3150853.1"/>
    </source>
</evidence>
<dbReference type="Proteomes" id="UP001595476">
    <property type="component" value="Unassembled WGS sequence"/>
</dbReference>
<dbReference type="PANTHER" id="PTHR43130:SF3">
    <property type="entry name" value="HTH-TYPE TRANSCRIPTIONAL REGULATOR RV1931C"/>
    <property type="match status" value="1"/>
</dbReference>
<keyword evidence="3" id="KW-0804">Transcription</keyword>
<dbReference type="InterPro" id="IPR009057">
    <property type="entry name" value="Homeodomain-like_sf"/>
</dbReference>
<feature type="domain" description="HTH araC/xylS-type" evidence="4">
    <location>
        <begin position="218"/>
        <end position="319"/>
    </location>
</feature>
<dbReference type="InterPro" id="IPR052158">
    <property type="entry name" value="INH-QAR"/>
</dbReference>
<dbReference type="InterPro" id="IPR020449">
    <property type="entry name" value="Tscrpt_reg_AraC-type_HTH"/>
</dbReference>
<dbReference type="SUPFAM" id="SSF52317">
    <property type="entry name" value="Class I glutamine amidotransferase-like"/>
    <property type="match status" value="1"/>
</dbReference>
<organism evidence="5 6">
    <name type="scientific">Litoribrevibacter euphylliae</name>
    <dbReference type="NCBI Taxonomy" id="1834034"/>
    <lineage>
        <taxon>Bacteria</taxon>
        <taxon>Pseudomonadati</taxon>
        <taxon>Pseudomonadota</taxon>
        <taxon>Gammaproteobacteria</taxon>
        <taxon>Oceanospirillales</taxon>
        <taxon>Oceanospirillaceae</taxon>
        <taxon>Litoribrevibacter</taxon>
    </lineage>
</organism>
<reference evidence="6" key="1">
    <citation type="journal article" date="2019" name="Int. J. Syst. Evol. Microbiol.">
        <title>The Global Catalogue of Microorganisms (GCM) 10K type strain sequencing project: providing services to taxonomists for standard genome sequencing and annotation.</title>
        <authorList>
            <consortium name="The Broad Institute Genomics Platform"/>
            <consortium name="The Broad Institute Genome Sequencing Center for Infectious Disease"/>
            <person name="Wu L."/>
            <person name="Ma J."/>
        </authorList>
    </citation>
    <scope>NUCLEOTIDE SEQUENCE [LARGE SCALE GENOMIC DNA]</scope>
    <source>
        <strain evidence="6">KCTC 52438</strain>
    </source>
</reference>
<comment type="caution">
    <text evidence="5">The sequence shown here is derived from an EMBL/GenBank/DDBJ whole genome shotgun (WGS) entry which is preliminary data.</text>
</comment>
<sequence length="328" mass="36593">MNSTAIKSIAIFAPRGGPLTSVSGPLEMLALANSLVAKEQRLHVSIVSENAQPLPCLGGLELQGASSIEVSRRYDCIVIGAIGQPNERSLNFDPKTLVWLRQQHQQGARLVSVCTGAFLLAATGVLDGVSATTHWATSEAFQRLYPKVRLDCSQMITRENDLWCSGGASSYQDITLMLIRNDYGDLVAEQVAKLMLIDLDRISQLKYMHFMPSRQHQDTVIHQVQDALEQQWKHASVAGLAEGVHLSERQFKRRFKQATGKAPLEYLQALRIEQAKRLLSKSNDSVEQIALSVGYEDVRFFRKLFKRTVGVAPSEYRDQSVFHLSGRR</sequence>
<dbReference type="PANTHER" id="PTHR43130">
    <property type="entry name" value="ARAC-FAMILY TRANSCRIPTIONAL REGULATOR"/>
    <property type="match status" value="1"/>
</dbReference>
<evidence type="ECO:0000256" key="2">
    <source>
        <dbReference type="ARBA" id="ARBA00023125"/>
    </source>
</evidence>